<gene>
    <name evidence="4" type="ORF">IWT30_01087</name>
</gene>
<dbReference type="NCBIfam" id="TIGR00040">
    <property type="entry name" value="yfcE"/>
    <property type="match status" value="1"/>
</dbReference>
<dbReference type="AlphaFoldDB" id="A0A1Z5IBU9"/>
<accession>A0A1Z5IBU9</accession>
<keyword evidence="5" id="KW-1185">Reference proteome</keyword>
<evidence type="ECO:0000313" key="5">
    <source>
        <dbReference type="Proteomes" id="UP000198374"/>
    </source>
</evidence>
<dbReference type="EMBL" id="BCMF01000005">
    <property type="protein sequence ID" value="GAW99127.1"/>
    <property type="molecule type" value="Genomic_DNA"/>
</dbReference>
<comment type="caution">
    <text evidence="4">The sequence shown here is derived from an EMBL/GenBank/DDBJ whole genome shotgun (WGS) entry which is preliminary data.</text>
</comment>
<evidence type="ECO:0000256" key="1">
    <source>
        <dbReference type="ARBA" id="ARBA00008950"/>
    </source>
</evidence>
<dbReference type="Gene3D" id="3.60.21.10">
    <property type="match status" value="1"/>
</dbReference>
<dbReference type="InterPro" id="IPR029052">
    <property type="entry name" value="Metallo-depent_PP-like"/>
</dbReference>
<evidence type="ECO:0000313" key="4">
    <source>
        <dbReference type="EMBL" id="GAW99127.1"/>
    </source>
</evidence>
<organism evidence="4 5">
    <name type="scientific">Secundilactobacillus mixtipabuli</name>
    <dbReference type="NCBI Taxonomy" id="1435342"/>
    <lineage>
        <taxon>Bacteria</taxon>
        <taxon>Bacillati</taxon>
        <taxon>Bacillota</taxon>
        <taxon>Bacilli</taxon>
        <taxon>Lactobacillales</taxon>
        <taxon>Lactobacillaceae</taxon>
        <taxon>Secundilactobacillus</taxon>
    </lineage>
</organism>
<dbReference type="GO" id="GO:0016787">
    <property type="term" value="F:hydrolase activity"/>
    <property type="evidence" value="ECO:0007669"/>
    <property type="project" value="UniProtKB-UniRule"/>
</dbReference>
<dbReference type="InterPro" id="IPR000979">
    <property type="entry name" value="Phosphodiesterase_MJ0936/Vps29"/>
</dbReference>
<dbReference type="SUPFAM" id="SSF56300">
    <property type="entry name" value="Metallo-dependent phosphatases"/>
    <property type="match status" value="1"/>
</dbReference>
<dbReference type="CDD" id="cd00841">
    <property type="entry name" value="MPP_YfcE"/>
    <property type="match status" value="1"/>
</dbReference>
<keyword evidence="2" id="KW-0479">Metal-binding</keyword>
<comment type="similarity">
    <text evidence="1 2">Belongs to the metallophosphoesterase superfamily. YfcE family.</text>
</comment>
<sequence>MKILAVSDNHGDRQILQTIFEAYGDKVDAIFHCGDSEMEKDDPFFKGVQVVKGNNDFGPDFPNELQRVVAGTKIFMTHGHLYGVNMSLTRLDLKAREIGASVVLYGHTHQLAAEMAQGRLYVNPGSISLPRGEYASIGGTFAIIEVLPDQMNVDFYDRKLNPIDQLHRQFER</sequence>
<dbReference type="RefSeq" id="WP_089108935.1">
    <property type="nucleotide sequence ID" value="NZ_BCMF01000005.1"/>
</dbReference>
<dbReference type="Proteomes" id="UP000198374">
    <property type="component" value="Unassembled WGS sequence"/>
</dbReference>
<name>A0A1Z5IBU9_9LACO</name>
<dbReference type="PANTHER" id="PTHR11124">
    <property type="entry name" value="VACUOLAR SORTING PROTEIN VPS29"/>
    <property type="match status" value="1"/>
</dbReference>
<dbReference type="EC" id="3.1.4.-" evidence="2"/>
<reference evidence="4 5" key="1">
    <citation type="submission" date="2015-11" db="EMBL/GenBank/DDBJ databases">
        <title>Draft genome sequences of new species of the genus Lactobacillus isolated from orchardgrass silage.</title>
        <authorList>
            <person name="Tohno M."/>
            <person name="Tanizawa Y."/>
            <person name="Arita M."/>
        </authorList>
    </citation>
    <scope>NUCLEOTIDE SEQUENCE [LARGE SCALE GENOMIC DNA]</scope>
    <source>
        <strain evidence="4 5">IWT30</strain>
    </source>
</reference>
<feature type="domain" description="Calcineurin-like phosphoesterase" evidence="3">
    <location>
        <begin position="1"/>
        <end position="146"/>
    </location>
</feature>
<dbReference type="OrthoDB" id="9800565at2"/>
<evidence type="ECO:0000256" key="2">
    <source>
        <dbReference type="RuleBase" id="RU362039"/>
    </source>
</evidence>
<dbReference type="GO" id="GO:0046872">
    <property type="term" value="F:metal ion binding"/>
    <property type="evidence" value="ECO:0007669"/>
    <property type="project" value="UniProtKB-KW"/>
</dbReference>
<dbReference type="InterPro" id="IPR041802">
    <property type="entry name" value="MPP_YfcE"/>
</dbReference>
<dbReference type="Pfam" id="PF12850">
    <property type="entry name" value="Metallophos_2"/>
    <property type="match status" value="1"/>
</dbReference>
<comment type="cofactor">
    <cofactor evidence="2">
        <name>a divalent metal cation</name>
        <dbReference type="ChEBI" id="CHEBI:60240"/>
    </cofactor>
</comment>
<protein>
    <recommendedName>
        <fullName evidence="2">Phosphoesterase</fullName>
        <ecNumber evidence="2">3.1.4.-</ecNumber>
    </recommendedName>
</protein>
<proteinExistence type="inferred from homology"/>
<evidence type="ECO:0000259" key="3">
    <source>
        <dbReference type="Pfam" id="PF12850"/>
    </source>
</evidence>
<dbReference type="InterPro" id="IPR024654">
    <property type="entry name" value="Calcineurin-like_PHP_lpxH"/>
</dbReference>